<keyword evidence="1" id="KW-0472">Membrane</keyword>
<proteinExistence type="predicted"/>
<evidence type="ECO:0000313" key="4">
    <source>
        <dbReference type="Proteomes" id="UP001597097"/>
    </source>
</evidence>
<protein>
    <submittedName>
        <fullName evidence="3">Glutaredoxin domain-containing protein</fullName>
    </submittedName>
</protein>
<comment type="caution">
    <text evidence="3">The sequence shown here is derived from an EMBL/GenBank/DDBJ whole genome shotgun (WGS) entry which is preliminary data.</text>
</comment>
<organism evidence="3 4">
    <name type="scientific">Nonomuraea guangzhouensis</name>
    <dbReference type="NCBI Taxonomy" id="1291555"/>
    <lineage>
        <taxon>Bacteria</taxon>
        <taxon>Bacillati</taxon>
        <taxon>Actinomycetota</taxon>
        <taxon>Actinomycetes</taxon>
        <taxon>Streptosporangiales</taxon>
        <taxon>Streptosporangiaceae</taxon>
        <taxon>Nonomuraea</taxon>
    </lineage>
</organism>
<feature type="transmembrane region" description="Helical" evidence="1">
    <location>
        <begin position="6"/>
        <end position="26"/>
    </location>
</feature>
<dbReference type="CDD" id="cd02976">
    <property type="entry name" value="NrdH"/>
    <property type="match status" value="1"/>
</dbReference>
<keyword evidence="1" id="KW-1133">Transmembrane helix</keyword>
<evidence type="ECO:0000259" key="2">
    <source>
        <dbReference type="Pfam" id="PF00462"/>
    </source>
</evidence>
<dbReference type="PROSITE" id="PS51354">
    <property type="entry name" value="GLUTAREDOXIN_2"/>
    <property type="match status" value="1"/>
</dbReference>
<reference evidence="4" key="1">
    <citation type="journal article" date="2019" name="Int. J. Syst. Evol. Microbiol.">
        <title>The Global Catalogue of Microorganisms (GCM) 10K type strain sequencing project: providing services to taxonomists for standard genome sequencing and annotation.</title>
        <authorList>
            <consortium name="The Broad Institute Genomics Platform"/>
            <consortium name="The Broad Institute Genome Sequencing Center for Infectious Disease"/>
            <person name="Wu L."/>
            <person name="Ma J."/>
        </authorList>
    </citation>
    <scope>NUCLEOTIDE SEQUENCE [LARGE SCALE GENOMIC DNA]</scope>
    <source>
        <strain evidence="4">CGMCC 1.15399</strain>
    </source>
</reference>
<dbReference type="EMBL" id="JBHUCM010000010">
    <property type="protein sequence ID" value="MFD1537544.1"/>
    <property type="molecule type" value="Genomic_DNA"/>
</dbReference>
<accession>A0ABW4G436</accession>
<name>A0ABW4G436_9ACTN</name>
<dbReference type="InterPro" id="IPR051548">
    <property type="entry name" value="Grx-like_ET"/>
</dbReference>
<evidence type="ECO:0000313" key="3">
    <source>
        <dbReference type="EMBL" id="MFD1537544.1"/>
    </source>
</evidence>
<evidence type="ECO:0000256" key="1">
    <source>
        <dbReference type="SAM" id="Phobius"/>
    </source>
</evidence>
<dbReference type="RefSeq" id="WP_219534636.1">
    <property type="nucleotide sequence ID" value="NZ_JAHKRM010000023.1"/>
</dbReference>
<feature type="domain" description="Glutaredoxin" evidence="2">
    <location>
        <begin position="43"/>
        <end position="101"/>
    </location>
</feature>
<dbReference type="Proteomes" id="UP001597097">
    <property type="component" value="Unassembled WGS sequence"/>
</dbReference>
<keyword evidence="1" id="KW-0812">Transmembrane</keyword>
<sequence length="125" mass="14095">MSSGVFSVIAILFVVLYLTWTIVANLPRRDRATSHRLADRTGVVIYWRPGCKYCMRLRMRLRFTPLRYAEVNIRQDPEAAAFVRSVADGNETVPTVTVAEKAMVNPSKQQVLEAVKTYAPHLAGE</sequence>
<dbReference type="PANTHER" id="PTHR34386">
    <property type="entry name" value="GLUTAREDOXIN"/>
    <property type="match status" value="1"/>
</dbReference>
<dbReference type="InterPro" id="IPR002109">
    <property type="entry name" value="Glutaredoxin"/>
</dbReference>
<gene>
    <name evidence="3" type="ORF">ACFSJ0_10900</name>
</gene>
<dbReference type="Pfam" id="PF00462">
    <property type="entry name" value="Glutaredoxin"/>
    <property type="match status" value="1"/>
</dbReference>
<keyword evidence="4" id="KW-1185">Reference proteome</keyword>
<dbReference type="PANTHER" id="PTHR34386:SF1">
    <property type="entry name" value="GLUTAREDOXIN-LIKE PROTEIN NRDH"/>
    <property type="match status" value="1"/>
</dbReference>